<evidence type="ECO:0000313" key="4">
    <source>
        <dbReference type="Proteomes" id="UP000053815"/>
    </source>
</evidence>
<protein>
    <recommendedName>
        <fullName evidence="2">F-box domain-containing protein</fullName>
    </recommendedName>
</protein>
<accession>A0A0C9MK77</accession>
<dbReference type="EMBL" id="DF836790">
    <property type="protein sequence ID" value="GAN11196.1"/>
    <property type="molecule type" value="Genomic_DNA"/>
</dbReference>
<dbReference type="Proteomes" id="UP000053815">
    <property type="component" value="Unassembled WGS sequence"/>
</dbReference>
<proteinExistence type="predicted"/>
<dbReference type="AlphaFoldDB" id="A0A0C9MK77"/>
<keyword evidence="4" id="KW-1185">Reference proteome</keyword>
<evidence type="ECO:0000259" key="2">
    <source>
        <dbReference type="PROSITE" id="PS50181"/>
    </source>
</evidence>
<feature type="domain" description="F-box" evidence="2">
    <location>
        <begin position="1"/>
        <end position="44"/>
    </location>
</feature>
<evidence type="ECO:0000313" key="3">
    <source>
        <dbReference type="EMBL" id="GAN11196.1"/>
    </source>
</evidence>
<reference evidence="3" key="1">
    <citation type="submission" date="2014-09" db="EMBL/GenBank/DDBJ databases">
        <title>Draft genome sequence of an oleaginous Mucoromycotina fungus Mucor ambiguus NBRC6742.</title>
        <authorList>
            <person name="Takeda I."/>
            <person name="Yamane N."/>
            <person name="Morita T."/>
            <person name="Tamano K."/>
            <person name="Machida M."/>
            <person name="Baker S."/>
            <person name="Koike H."/>
        </authorList>
    </citation>
    <scope>NUCLEOTIDE SEQUENCE</scope>
    <source>
        <strain evidence="3">NBRC 6742</strain>
    </source>
</reference>
<dbReference type="PROSITE" id="PS50181">
    <property type="entry name" value="FBOX"/>
    <property type="match status" value="1"/>
</dbReference>
<dbReference type="InterPro" id="IPR036047">
    <property type="entry name" value="F-box-like_dom_sf"/>
</dbReference>
<feature type="region of interest" description="Disordered" evidence="1">
    <location>
        <begin position="157"/>
        <end position="198"/>
    </location>
</feature>
<sequence>MLQDLPLEILTQIAEFIPVEDAGEFARACHKCYFAILPHIWHQLTLNNTVELNMLAKRLQSNNLWAQRAIRFVRDVSLGSDDQINQPKFSSTLAASMFGIASTPDEQAAEEAEENKRVTRRERIGVFGKKLLNMFPHLSNLVVDFTEAARDFYSGGSGGAPISSATSATETEGPAEDTVSAEQPKENGEEEDVDDNARLPFSGSVSLVNYKSDHSKFMHYLLAPFRRTHHLKLEALPVVSLCDDIDESILTNADLQNLATLGLTHLRKLELSYLDSDFRLQTMQNLLESMPHLNELELEWIFPPSKDDFARLCQVIQESSHLYPTQTNKKASVYKVHFARKQDGDD</sequence>
<dbReference type="OrthoDB" id="2203512at2759"/>
<name>A0A0C9MK77_9FUNG</name>
<organism evidence="3">
    <name type="scientific">Mucor ambiguus</name>
    <dbReference type="NCBI Taxonomy" id="91626"/>
    <lineage>
        <taxon>Eukaryota</taxon>
        <taxon>Fungi</taxon>
        <taxon>Fungi incertae sedis</taxon>
        <taxon>Mucoromycota</taxon>
        <taxon>Mucoromycotina</taxon>
        <taxon>Mucoromycetes</taxon>
        <taxon>Mucorales</taxon>
        <taxon>Mucorineae</taxon>
        <taxon>Mucoraceae</taxon>
        <taxon>Mucor</taxon>
    </lineage>
</organism>
<evidence type="ECO:0000256" key="1">
    <source>
        <dbReference type="SAM" id="MobiDB-lite"/>
    </source>
</evidence>
<dbReference type="SUPFAM" id="SSF81383">
    <property type="entry name" value="F-box domain"/>
    <property type="match status" value="1"/>
</dbReference>
<gene>
    <name evidence="3" type="ORF">MAM1_0501c10754</name>
</gene>
<dbReference type="InterPro" id="IPR001810">
    <property type="entry name" value="F-box_dom"/>
</dbReference>